<keyword evidence="2" id="KW-1185">Reference proteome</keyword>
<accession>A0A6G9YL73</accession>
<sequence length="163" mass="17981">MLRVVFGDHGLTGRAKEEWLFERLALYAGMEHFTAIVGQWFLDSEGLEQSGIHPMMLDLLRWHGAEEVEHRNVLFDVFEHVDGGYLRRLRTVLLGSIGLLGTFLLVLDRPLPAGPDPALVETVAGATRRCHAKGPGPRLEVLRDRGPALPEAQLPPLVHGPAG</sequence>
<dbReference type="PANTHER" id="PTHR39456">
    <property type="entry name" value="METAL-DEPENDENT HYDROLASE"/>
    <property type="match status" value="1"/>
</dbReference>
<name>A0A6G9YL73_9NOCA</name>
<dbReference type="InterPro" id="IPR016516">
    <property type="entry name" value="UCP07580"/>
</dbReference>
<protein>
    <recommendedName>
        <fullName evidence="3">Metal-dependent hydrolase</fullName>
    </recommendedName>
</protein>
<dbReference type="KEGG" id="nah:F5544_30440"/>
<evidence type="ECO:0000313" key="2">
    <source>
        <dbReference type="Proteomes" id="UP000503540"/>
    </source>
</evidence>
<organism evidence="1 2">
    <name type="scientific">Nocardia arthritidis</name>
    <dbReference type="NCBI Taxonomy" id="228602"/>
    <lineage>
        <taxon>Bacteria</taxon>
        <taxon>Bacillati</taxon>
        <taxon>Actinomycetota</taxon>
        <taxon>Actinomycetes</taxon>
        <taxon>Mycobacteriales</taxon>
        <taxon>Nocardiaceae</taxon>
        <taxon>Nocardia</taxon>
    </lineage>
</organism>
<dbReference type="RefSeq" id="WP_203217380.1">
    <property type="nucleotide sequence ID" value="NZ_CP046172.1"/>
</dbReference>
<dbReference type="PANTHER" id="PTHR39456:SF1">
    <property type="entry name" value="METAL-DEPENDENT HYDROLASE"/>
    <property type="match status" value="1"/>
</dbReference>
<dbReference type="EMBL" id="CP046172">
    <property type="protein sequence ID" value="QIS13931.1"/>
    <property type="molecule type" value="Genomic_DNA"/>
</dbReference>
<dbReference type="Pfam" id="PF10118">
    <property type="entry name" value="Metal_hydrol"/>
    <property type="match status" value="1"/>
</dbReference>
<evidence type="ECO:0000313" key="1">
    <source>
        <dbReference type="EMBL" id="QIS13931.1"/>
    </source>
</evidence>
<evidence type="ECO:0008006" key="3">
    <source>
        <dbReference type="Google" id="ProtNLM"/>
    </source>
</evidence>
<dbReference type="AlphaFoldDB" id="A0A6G9YL73"/>
<proteinExistence type="predicted"/>
<dbReference type="Proteomes" id="UP000503540">
    <property type="component" value="Chromosome"/>
</dbReference>
<reference evidence="1 2" key="1">
    <citation type="journal article" date="2019" name="ACS Chem. Biol.">
        <title>Identification and Mobilization of a Cryptic Antibiotic Biosynthesis Gene Locus from a Human-Pathogenic Nocardia Isolate.</title>
        <authorList>
            <person name="Herisse M."/>
            <person name="Ishida K."/>
            <person name="Porter J.L."/>
            <person name="Howden B."/>
            <person name="Hertweck C."/>
            <person name="Stinear T.P."/>
            <person name="Pidot S.J."/>
        </authorList>
    </citation>
    <scope>NUCLEOTIDE SEQUENCE [LARGE SCALE GENOMIC DNA]</scope>
    <source>
        <strain evidence="1 2">AUSMDU00012717</strain>
    </source>
</reference>
<gene>
    <name evidence="1" type="ORF">F5544_30440</name>
</gene>